<dbReference type="GO" id="GO:0005634">
    <property type="term" value="C:nucleus"/>
    <property type="evidence" value="ECO:0007669"/>
    <property type="project" value="TreeGrafter"/>
</dbReference>
<evidence type="ECO:0000259" key="8">
    <source>
        <dbReference type="PROSITE" id="PS50157"/>
    </source>
</evidence>
<evidence type="ECO:0000256" key="3">
    <source>
        <dbReference type="ARBA" id="ARBA00022737"/>
    </source>
</evidence>
<dbReference type="Proteomes" id="UP000694552">
    <property type="component" value="Unplaced"/>
</dbReference>
<feature type="domain" description="C2H2-type" evidence="8">
    <location>
        <begin position="180"/>
        <end position="206"/>
    </location>
</feature>
<dbReference type="Ensembl" id="ENSOSUT00000017132.1">
    <property type="protein sequence ID" value="ENSOSUP00000016564.1"/>
    <property type="gene ID" value="ENSOSUG00000011821.1"/>
</dbReference>
<evidence type="ECO:0000256" key="2">
    <source>
        <dbReference type="ARBA" id="ARBA00022723"/>
    </source>
</evidence>
<evidence type="ECO:0000256" key="7">
    <source>
        <dbReference type="PROSITE-ProRule" id="PRU00042"/>
    </source>
</evidence>
<keyword evidence="3" id="KW-0677">Repeat</keyword>
<dbReference type="PROSITE" id="PS00028">
    <property type="entry name" value="ZINC_FINGER_C2H2_1"/>
    <property type="match status" value="1"/>
</dbReference>
<feature type="domain" description="C2H2-type" evidence="8">
    <location>
        <begin position="207"/>
        <end position="235"/>
    </location>
</feature>
<comment type="similarity">
    <text evidence="1">Belongs to the krueppel C2H2-type zinc-finger protein family.</text>
</comment>
<protein>
    <recommendedName>
        <fullName evidence="8">C2H2-type domain-containing protein</fullName>
    </recommendedName>
</protein>
<dbReference type="SMART" id="SM00355">
    <property type="entry name" value="ZnF_C2H2"/>
    <property type="match status" value="3"/>
</dbReference>
<keyword evidence="10" id="KW-1185">Reference proteome</keyword>
<dbReference type="GO" id="GO:0000978">
    <property type="term" value="F:RNA polymerase II cis-regulatory region sequence-specific DNA binding"/>
    <property type="evidence" value="ECO:0007669"/>
    <property type="project" value="TreeGrafter"/>
</dbReference>
<dbReference type="Gene3D" id="3.30.160.60">
    <property type="entry name" value="Classic Zinc Finger"/>
    <property type="match status" value="3"/>
</dbReference>
<dbReference type="GO" id="GO:0001228">
    <property type="term" value="F:DNA-binding transcription activator activity, RNA polymerase II-specific"/>
    <property type="evidence" value="ECO:0007669"/>
    <property type="project" value="TreeGrafter"/>
</dbReference>
<keyword evidence="5" id="KW-0862">Zinc</keyword>
<name>A0A8C8BBJ1_9STRI</name>
<evidence type="ECO:0000313" key="9">
    <source>
        <dbReference type="Ensembl" id="ENSOSUP00000016564.1"/>
    </source>
</evidence>
<keyword evidence="4 7" id="KW-0863">Zinc-finger</keyword>
<evidence type="ECO:0000256" key="5">
    <source>
        <dbReference type="ARBA" id="ARBA00022833"/>
    </source>
</evidence>
<organism evidence="9 10">
    <name type="scientific">Otus sunia</name>
    <name type="common">Oriental scops-owl</name>
    <dbReference type="NCBI Taxonomy" id="257818"/>
    <lineage>
        <taxon>Eukaryota</taxon>
        <taxon>Metazoa</taxon>
        <taxon>Chordata</taxon>
        <taxon>Craniata</taxon>
        <taxon>Vertebrata</taxon>
        <taxon>Euteleostomi</taxon>
        <taxon>Archelosauria</taxon>
        <taxon>Archosauria</taxon>
        <taxon>Dinosauria</taxon>
        <taxon>Saurischia</taxon>
        <taxon>Theropoda</taxon>
        <taxon>Coelurosauria</taxon>
        <taxon>Aves</taxon>
        <taxon>Neognathae</taxon>
        <taxon>Neoaves</taxon>
        <taxon>Telluraves</taxon>
        <taxon>Strigiformes</taxon>
        <taxon>Strigidae</taxon>
        <taxon>Otus</taxon>
    </lineage>
</organism>
<dbReference type="PANTHER" id="PTHR24393">
    <property type="entry name" value="ZINC FINGER PROTEIN"/>
    <property type="match status" value="1"/>
</dbReference>
<keyword evidence="6" id="KW-0539">Nucleus</keyword>
<proteinExistence type="inferred from homology"/>
<dbReference type="PROSITE" id="PS50157">
    <property type="entry name" value="ZINC_FINGER_C2H2_2"/>
    <property type="match status" value="3"/>
</dbReference>
<dbReference type="InterPro" id="IPR036236">
    <property type="entry name" value="Znf_C2H2_sf"/>
</dbReference>
<reference evidence="9" key="1">
    <citation type="submission" date="2025-08" db="UniProtKB">
        <authorList>
            <consortium name="Ensembl"/>
        </authorList>
    </citation>
    <scope>IDENTIFICATION</scope>
</reference>
<dbReference type="PANTHER" id="PTHR24393:SF100">
    <property type="entry name" value="ZINC FINGER PROTEIN-RELATED"/>
    <property type="match status" value="1"/>
</dbReference>
<dbReference type="Pfam" id="PF00096">
    <property type="entry name" value="zf-C2H2"/>
    <property type="match status" value="1"/>
</dbReference>
<dbReference type="GO" id="GO:0008270">
    <property type="term" value="F:zinc ion binding"/>
    <property type="evidence" value="ECO:0007669"/>
    <property type="project" value="UniProtKB-KW"/>
</dbReference>
<dbReference type="InterPro" id="IPR013087">
    <property type="entry name" value="Znf_C2H2_type"/>
</dbReference>
<evidence type="ECO:0000256" key="6">
    <source>
        <dbReference type="ARBA" id="ARBA00023242"/>
    </source>
</evidence>
<dbReference type="AlphaFoldDB" id="A0A8C8BBJ1"/>
<evidence type="ECO:0000313" key="10">
    <source>
        <dbReference type="Proteomes" id="UP000694552"/>
    </source>
</evidence>
<feature type="domain" description="C2H2-type" evidence="8">
    <location>
        <begin position="152"/>
        <end position="179"/>
    </location>
</feature>
<sequence>MTFQQSYDLCLRRHQLPIPNGESLVRSSPRIASCSAIKCRGGGLGVALGQILVRNWLGIHLPTEGSEGFITFPLLFPFPGSPPESGSSQQPNSNSIPTCPISISALEWGGDDTQGSYGPRSPQKSSFNWMHIEDPQENASQPQSSSRGKEEYMCDHCGRVFSSRNSLIFHQETHTRENLYKCQDCGKNCKDRWKLLRLHTHTGERPYTFSDCRKSFRQRCHLWRHHSVIHNGESSGGVLWHNPASGHERLLFALLHCEMTFQQSYHLYLWKHQLSIPNGESLVRSSPRIVSCSAIK</sequence>
<dbReference type="FunFam" id="3.30.160.60:FF:000100">
    <property type="entry name" value="Zinc finger 45-like"/>
    <property type="match status" value="1"/>
</dbReference>
<dbReference type="SUPFAM" id="SSF57667">
    <property type="entry name" value="beta-beta-alpha zinc fingers"/>
    <property type="match status" value="2"/>
</dbReference>
<reference evidence="9" key="2">
    <citation type="submission" date="2025-09" db="UniProtKB">
        <authorList>
            <consortium name="Ensembl"/>
        </authorList>
    </citation>
    <scope>IDENTIFICATION</scope>
</reference>
<evidence type="ECO:0000256" key="1">
    <source>
        <dbReference type="ARBA" id="ARBA00006991"/>
    </source>
</evidence>
<evidence type="ECO:0000256" key="4">
    <source>
        <dbReference type="ARBA" id="ARBA00022771"/>
    </source>
</evidence>
<keyword evidence="2" id="KW-0479">Metal-binding</keyword>
<accession>A0A8C8BBJ1</accession>